<comment type="caution">
    <text evidence="1">The sequence shown here is derived from an EMBL/GenBank/DDBJ whole genome shotgun (WGS) entry which is preliminary data.</text>
</comment>
<keyword evidence="2" id="KW-1185">Reference proteome</keyword>
<sequence>MFAQLLHSLITHLPQYSQEGGHHTSVSREQLQHALQNTGNDPQAVAVLLDLIERLLSSTATLEPAVLAQQQWQFISFPARLFVLSLLQTLLDSDVQLLPATFWRSDRYEHSHTVDQQHELLAALETRRVQQHRGEKPAPIRFVAIAAAWFKLGQHFLLHRREMSKIRDNHGEYVLIGGRVCYEDVAACDIAPAAVMTRLNQLQQLPLAAFEMALKREITEETDLEYEEDYEFTHWQALKPCCWLAGTAADYSYTEYTVHYFEIQLTLTGFLKLVQKEQNNPYHFTRFTQEELWAGKQVAGHKTNMHIFKHHLAYNEQDFLTQLTALPASFTRHYLFTKDSDRITLPLTNQTPLRKGINGKEKPYKQLELTLLQCQLLWLLGAAARGFSLHTCHSQLNVLEYGWLKTTDPKMNAELKTLANQLKIVHLPLIEVFADHYFHLTVQPNCIFFDEANFNFTLTPLVENQKYRIQVHSAAVTTPLATICAFNSPCVEITKDLAADIVHIQQHDLAYSEDKRLDDRFRKGVELPLGLTEMGLRRLLRIEQKYYRLTCKSTNDMR</sequence>
<dbReference type="Gene3D" id="3.90.79.10">
    <property type="entry name" value="Nucleoside Triphosphate Pyrophosphohydrolase"/>
    <property type="match status" value="1"/>
</dbReference>
<dbReference type="EMBL" id="MSLT01000007">
    <property type="protein sequence ID" value="OUD14956.1"/>
    <property type="molecule type" value="Genomic_DNA"/>
</dbReference>
<accession>A0A251XAY9</accession>
<dbReference type="OrthoDB" id="9182412at2"/>
<evidence type="ECO:0000313" key="2">
    <source>
        <dbReference type="Proteomes" id="UP000194798"/>
    </source>
</evidence>
<name>A0A251XAY9_9GAMM</name>
<proteinExistence type="predicted"/>
<dbReference type="RefSeq" id="WP_086487385.1">
    <property type="nucleotide sequence ID" value="NZ_MSLT01000007.1"/>
</dbReference>
<evidence type="ECO:0000313" key="1">
    <source>
        <dbReference type="EMBL" id="OUD14956.1"/>
    </source>
</evidence>
<dbReference type="Proteomes" id="UP000194798">
    <property type="component" value="Unassembled WGS sequence"/>
</dbReference>
<reference evidence="1 2" key="1">
    <citation type="submission" date="2016-12" db="EMBL/GenBank/DDBJ databases">
        <title>Thioflexothrix psekupsii D3 genome sequencing and assembly.</title>
        <authorList>
            <person name="Fomenkov A."/>
            <person name="Vincze T."/>
            <person name="Grabovich M."/>
            <person name="Anton B.P."/>
            <person name="Dubinina G."/>
            <person name="Orlova M."/>
            <person name="Belousova E."/>
            <person name="Roberts R.J."/>
        </authorList>
    </citation>
    <scope>NUCLEOTIDE SEQUENCE [LARGE SCALE GENOMIC DNA]</scope>
    <source>
        <strain evidence="1">D3</strain>
    </source>
</reference>
<protein>
    <submittedName>
        <fullName evidence="1">Uncharacterized protein</fullName>
    </submittedName>
</protein>
<gene>
    <name evidence="1" type="ORF">TPSD3_04405</name>
</gene>
<dbReference type="AlphaFoldDB" id="A0A251XAY9"/>
<organism evidence="1 2">
    <name type="scientific">Thioflexithrix psekupsensis</name>
    <dbReference type="NCBI Taxonomy" id="1570016"/>
    <lineage>
        <taxon>Bacteria</taxon>
        <taxon>Pseudomonadati</taxon>
        <taxon>Pseudomonadota</taxon>
        <taxon>Gammaproteobacteria</taxon>
        <taxon>Thiotrichales</taxon>
        <taxon>Thioflexithrix</taxon>
    </lineage>
</organism>